<reference evidence="2" key="1">
    <citation type="journal article" date="2015" name="Nature">
        <title>Complex archaea that bridge the gap between prokaryotes and eukaryotes.</title>
        <authorList>
            <person name="Spang A."/>
            <person name="Saw J.H."/>
            <person name="Jorgensen S.L."/>
            <person name="Zaremba-Niedzwiedzka K."/>
            <person name="Martijn J."/>
            <person name="Lind A.E."/>
            <person name="van Eijk R."/>
            <person name="Schleper C."/>
            <person name="Guy L."/>
            <person name="Ettema T.J."/>
        </authorList>
    </citation>
    <scope>NUCLEOTIDE SEQUENCE</scope>
</reference>
<evidence type="ECO:0000313" key="2">
    <source>
        <dbReference type="EMBL" id="KKN92337.1"/>
    </source>
</evidence>
<name>A0A0F9UXW5_9ZZZZ</name>
<feature type="compositionally biased region" description="Basic and acidic residues" evidence="1">
    <location>
        <begin position="7"/>
        <end position="19"/>
    </location>
</feature>
<dbReference type="EMBL" id="LAZR01000095">
    <property type="protein sequence ID" value="KKN92337.1"/>
    <property type="molecule type" value="Genomic_DNA"/>
</dbReference>
<feature type="region of interest" description="Disordered" evidence="1">
    <location>
        <begin position="1"/>
        <end position="53"/>
    </location>
</feature>
<comment type="caution">
    <text evidence="2">The sequence shown here is derived from an EMBL/GenBank/DDBJ whole genome shotgun (WGS) entry which is preliminary data.</text>
</comment>
<gene>
    <name evidence="2" type="ORF">LCGC14_0208280</name>
</gene>
<dbReference type="AlphaFoldDB" id="A0A0F9UXW5"/>
<feature type="region of interest" description="Disordered" evidence="1">
    <location>
        <begin position="109"/>
        <end position="157"/>
    </location>
</feature>
<sequence>MNAFRFSRRDAPSPRDWEIHAPGSKRVTIRPTRPEGTPKGKQQHKQQQHEELQQEQWFSIEIVGNRNNCTAVHDSSYLPPEGILYSGQRNYPLNFRGSVTSSGTLLGAVRSKERASQGRPSQASGPEISAPLKGSPMYRVQWRHTYTPPSCPGERSA</sequence>
<proteinExistence type="predicted"/>
<protein>
    <submittedName>
        <fullName evidence="2">Uncharacterized protein</fullName>
    </submittedName>
</protein>
<accession>A0A0F9UXW5</accession>
<organism evidence="2">
    <name type="scientific">marine sediment metagenome</name>
    <dbReference type="NCBI Taxonomy" id="412755"/>
    <lineage>
        <taxon>unclassified sequences</taxon>
        <taxon>metagenomes</taxon>
        <taxon>ecological metagenomes</taxon>
    </lineage>
</organism>
<evidence type="ECO:0000256" key="1">
    <source>
        <dbReference type="SAM" id="MobiDB-lite"/>
    </source>
</evidence>